<protein>
    <recommendedName>
        <fullName evidence="4">BHLH domain-containing protein</fullName>
    </recommendedName>
</protein>
<feature type="compositionally biased region" description="Basic and acidic residues" evidence="1">
    <location>
        <begin position="95"/>
        <end position="114"/>
    </location>
</feature>
<dbReference type="Gene3D" id="4.10.280.10">
    <property type="entry name" value="Helix-loop-helix DNA-binding domain"/>
    <property type="match status" value="1"/>
</dbReference>
<dbReference type="InParanoid" id="A0A482XCJ9"/>
<evidence type="ECO:0000313" key="3">
    <source>
        <dbReference type="Proteomes" id="UP000291343"/>
    </source>
</evidence>
<dbReference type="EMBL" id="QKKF02012332">
    <property type="protein sequence ID" value="RZF43695.1"/>
    <property type="molecule type" value="Genomic_DNA"/>
</dbReference>
<dbReference type="SUPFAM" id="SSF47459">
    <property type="entry name" value="HLH, helix-loop-helix DNA-binding domain"/>
    <property type="match status" value="1"/>
</dbReference>
<proteinExistence type="predicted"/>
<dbReference type="GO" id="GO:0046983">
    <property type="term" value="F:protein dimerization activity"/>
    <property type="evidence" value="ECO:0007669"/>
    <property type="project" value="InterPro"/>
</dbReference>
<evidence type="ECO:0000313" key="2">
    <source>
        <dbReference type="EMBL" id="RZF43695.1"/>
    </source>
</evidence>
<dbReference type="InterPro" id="IPR036638">
    <property type="entry name" value="HLH_DNA-bd_sf"/>
</dbReference>
<keyword evidence="3" id="KW-1185">Reference proteome</keyword>
<accession>A0A482XCJ9</accession>
<gene>
    <name evidence="2" type="ORF">LSTR_LSTR010777</name>
</gene>
<feature type="region of interest" description="Disordered" evidence="1">
    <location>
        <begin position="87"/>
        <end position="155"/>
    </location>
</feature>
<organism evidence="2 3">
    <name type="scientific">Laodelphax striatellus</name>
    <name type="common">Small brown planthopper</name>
    <name type="synonym">Delphax striatella</name>
    <dbReference type="NCBI Taxonomy" id="195883"/>
    <lineage>
        <taxon>Eukaryota</taxon>
        <taxon>Metazoa</taxon>
        <taxon>Ecdysozoa</taxon>
        <taxon>Arthropoda</taxon>
        <taxon>Hexapoda</taxon>
        <taxon>Insecta</taxon>
        <taxon>Pterygota</taxon>
        <taxon>Neoptera</taxon>
        <taxon>Paraneoptera</taxon>
        <taxon>Hemiptera</taxon>
        <taxon>Auchenorrhyncha</taxon>
        <taxon>Fulgoroidea</taxon>
        <taxon>Delphacidae</taxon>
        <taxon>Criomorphinae</taxon>
        <taxon>Laodelphax</taxon>
    </lineage>
</organism>
<dbReference type="AlphaFoldDB" id="A0A482XCJ9"/>
<evidence type="ECO:0008006" key="4">
    <source>
        <dbReference type="Google" id="ProtNLM"/>
    </source>
</evidence>
<sequence>MFHTELERERRSELRQLYGQLHDAIWETACTDRLPDLVALGHAINSKTKICTIQHATFAIKALEKENVVLEAMRTVLKHENQRLKATLRQLQPKAKPEAKPEVKLEAKPELKPEENDDDYDDSGYVVNVKEEEKKNVSRGKKGERRKGKRKAKGW</sequence>
<reference evidence="2 3" key="1">
    <citation type="journal article" date="2017" name="Gigascience">
        <title>Genome sequence of the small brown planthopper, Laodelphax striatellus.</title>
        <authorList>
            <person name="Zhu J."/>
            <person name="Jiang F."/>
            <person name="Wang X."/>
            <person name="Yang P."/>
            <person name="Bao Y."/>
            <person name="Zhao W."/>
            <person name="Wang W."/>
            <person name="Lu H."/>
            <person name="Wang Q."/>
            <person name="Cui N."/>
            <person name="Li J."/>
            <person name="Chen X."/>
            <person name="Luo L."/>
            <person name="Yu J."/>
            <person name="Kang L."/>
            <person name="Cui F."/>
        </authorList>
    </citation>
    <scope>NUCLEOTIDE SEQUENCE [LARGE SCALE GENOMIC DNA]</scope>
    <source>
        <strain evidence="2">Lst14</strain>
    </source>
</reference>
<comment type="caution">
    <text evidence="2">The sequence shown here is derived from an EMBL/GenBank/DDBJ whole genome shotgun (WGS) entry which is preliminary data.</text>
</comment>
<dbReference type="SMR" id="A0A482XCJ9"/>
<name>A0A482XCJ9_LAOST</name>
<evidence type="ECO:0000256" key="1">
    <source>
        <dbReference type="SAM" id="MobiDB-lite"/>
    </source>
</evidence>
<dbReference type="Proteomes" id="UP000291343">
    <property type="component" value="Unassembled WGS sequence"/>
</dbReference>
<feature type="compositionally biased region" description="Basic residues" evidence="1">
    <location>
        <begin position="137"/>
        <end position="155"/>
    </location>
</feature>